<dbReference type="Proteomes" id="UP000887572">
    <property type="component" value="Unplaced"/>
</dbReference>
<keyword evidence="1" id="KW-1185">Reference proteome</keyword>
<reference evidence="2" key="1">
    <citation type="submission" date="2022-11" db="UniProtKB">
        <authorList>
            <consortium name="WormBaseParasite"/>
        </authorList>
    </citation>
    <scope>IDENTIFICATION</scope>
</reference>
<proteinExistence type="predicted"/>
<dbReference type="AlphaFoldDB" id="A0A914HBR2"/>
<organism evidence="1 2">
    <name type="scientific">Globodera rostochiensis</name>
    <name type="common">Golden nematode worm</name>
    <name type="synonym">Heterodera rostochiensis</name>
    <dbReference type="NCBI Taxonomy" id="31243"/>
    <lineage>
        <taxon>Eukaryota</taxon>
        <taxon>Metazoa</taxon>
        <taxon>Ecdysozoa</taxon>
        <taxon>Nematoda</taxon>
        <taxon>Chromadorea</taxon>
        <taxon>Rhabditida</taxon>
        <taxon>Tylenchina</taxon>
        <taxon>Tylenchomorpha</taxon>
        <taxon>Tylenchoidea</taxon>
        <taxon>Heteroderidae</taxon>
        <taxon>Heteroderinae</taxon>
        <taxon>Globodera</taxon>
    </lineage>
</organism>
<name>A0A914HBR2_GLORO</name>
<evidence type="ECO:0000313" key="2">
    <source>
        <dbReference type="WBParaSite" id="Gr19_v10_g16050.t1"/>
    </source>
</evidence>
<protein>
    <submittedName>
        <fullName evidence="2">Uncharacterized protein</fullName>
    </submittedName>
</protein>
<sequence>MLMKRIRWNIKKTFWILSLLLLPLSLLTLLAFSFYGFAINEGYEASSNATQMLNAVTATEKPFDVGSVWFDHLNSVEACDDEAVSVGKWVDPTALFDLLPHLSLNKVASRIAAGDPEHIQEGT</sequence>
<evidence type="ECO:0000313" key="1">
    <source>
        <dbReference type="Proteomes" id="UP000887572"/>
    </source>
</evidence>
<accession>A0A914HBR2</accession>
<dbReference type="WBParaSite" id="Gr19_v10_g16050.t1">
    <property type="protein sequence ID" value="Gr19_v10_g16050.t1"/>
    <property type="gene ID" value="Gr19_v10_g16050"/>
</dbReference>